<dbReference type="Proteomes" id="UP000604117">
    <property type="component" value="Unassembled WGS sequence"/>
</dbReference>
<organism evidence="1 2">
    <name type="scientific">Asanoa siamensis</name>
    <dbReference type="NCBI Taxonomy" id="926357"/>
    <lineage>
        <taxon>Bacteria</taxon>
        <taxon>Bacillati</taxon>
        <taxon>Actinomycetota</taxon>
        <taxon>Actinomycetes</taxon>
        <taxon>Micromonosporales</taxon>
        <taxon>Micromonosporaceae</taxon>
        <taxon>Asanoa</taxon>
    </lineage>
</organism>
<protein>
    <submittedName>
        <fullName evidence="1">Uncharacterized protein</fullName>
    </submittedName>
</protein>
<reference evidence="1 2" key="1">
    <citation type="submission" date="2021-01" db="EMBL/GenBank/DDBJ databases">
        <title>Whole genome shotgun sequence of Asanoa siamensis NBRC 107932.</title>
        <authorList>
            <person name="Komaki H."/>
            <person name="Tamura T."/>
        </authorList>
    </citation>
    <scope>NUCLEOTIDE SEQUENCE [LARGE SCALE GENOMIC DNA]</scope>
    <source>
        <strain evidence="1 2">NBRC 107932</strain>
    </source>
</reference>
<keyword evidence="2" id="KW-1185">Reference proteome</keyword>
<accession>A0ABQ4D4L7</accession>
<evidence type="ECO:0000313" key="2">
    <source>
        <dbReference type="Proteomes" id="UP000604117"/>
    </source>
</evidence>
<gene>
    <name evidence="1" type="ORF">Asi02nite_77210</name>
</gene>
<name>A0ABQ4D4L7_9ACTN</name>
<evidence type="ECO:0000313" key="1">
    <source>
        <dbReference type="EMBL" id="GIF78203.1"/>
    </source>
</evidence>
<dbReference type="EMBL" id="BONE01000124">
    <property type="protein sequence ID" value="GIF78203.1"/>
    <property type="molecule type" value="Genomic_DNA"/>
</dbReference>
<sequence>MALRRAPAGPAAAAAGGFLDAGAAGIAAFLLRLGRVLETGPEARVLDRPDQWWCVPDALRTSRAGLTEEP</sequence>
<comment type="caution">
    <text evidence="1">The sequence shown here is derived from an EMBL/GenBank/DDBJ whole genome shotgun (WGS) entry which is preliminary data.</text>
</comment>
<proteinExistence type="predicted"/>